<keyword evidence="2" id="KW-1185">Reference proteome</keyword>
<name>U4L794_PYROM</name>
<dbReference type="EMBL" id="HF935700">
    <property type="protein sequence ID" value="CCX12350.1"/>
    <property type="molecule type" value="Genomic_DNA"/>
</dbReference>
<evidence type="ECO:0000313" key="2">
    <source>
        <dbReference type="Proteomes" id="UP000018144"/>
    </source>
</evidence>
<sequence>MTMKMGFKCQLTIDHDAGPLECIIHIMTLLTSPVKCTKYINRSFVATRNTSKRISVSRSVGAQA</sequence>
<dbReference type="Proteomes" id="UP000018144">
    <property type="component" value="Unassembled WGS sequence"/>
</dbReference>
<proteinExistence type="predicted"/>
<organism evidence="1 2">
    <name type="scientific">Pyronema omphalodes (strain CBS 100304)</name>
    <name type="common">Pyronema confluens</name>
    <dbReference type="NCBI Taxonomy" id="1076935"/>
    <lineage>
        <taxon>Eukaryota</taxon>
        <taxon>Fungi</taxon>
        <taxon>Dikarya</taxon>
        <taxon>Ascomycota</taxon>
        <taxon>Pezizomycotina</taxon>
        <taxon>Pezizomycetes</taxon>
        <taxon>Pezizales</taxon>
        <taxon>Pyronemataceae</taxon>
        <taxon>Pyronema</taxon>
    </lineage>
</organism>
<reference evidence="1 2" key="1">
    <citation type="journal article" date="2013" name="PLoS Genet.">
        <title>The genome and development-dependent transcriptomes of Pyronema confluens: a window into fungal evolution.</title>
        <authorList>
            <person name="Traeger S."/>
            <person name="Altegoer F."/>
            <person name="Freitag M."/>
            <person name="Gabaldon T."/>
            <person name="Kempken F."/>
            <person name="Kumar A."/>
            <person name="Marcet-Houben M."/>
            <person name="Poggeler S."/>
            <person name="Stajich J.E."/>
            <person name="Nowrousian M."/>
        </authorList>
    </citation>
    <scope>NUCLEOTIDE SEQUENCE [LARGE SCALE GENOMIC DNA]</scope>
    <source>
        <strain evidence="2">CBS 100304</strain>
        <tissue evidence="1">Vegetative mycelium</tissue>
    </source>
</reference>
<accession>U4L794</accession>
<protein>
    <submittedName>
        <fullName evidence="1">Uncharacterized protein</fullName>
    </submittedName>
</protein>
<evidence type="ECO:0000313" key="1">
    <source>
        <dbReference type="EMBL" id="CCX12350.1"/>
    </source>
</evidence>
<gene>
    <name evidence="1" type="ORF">PCON_11944</name>
</gene>
<dbReference type="AlphaFoldDB" id="U4L794"/>